<dbReference type="Proteomes" id="UP000252355">
    <property type="component" value="Unassembled WGS sequence"/>
</dbReference>
<reference evidence="5 6" key="1">
    <citation type="submission" date="2018-05" db="EMBL/GenBank/DDBJ databases">
        <title>A metagenomic window into the 2 km-deep terrestrial subsurface aquifer revealed taxonomically and functionally diverse microbial community comprising novel uncultured bacterial lineages.</title>
        <authorList>
            <person name="Kadnikov V.V."/>
            <person name="Mardanov A.V."/>
            <person name="Beletsky A.V."/>
            <person name="Banks D."/>
            <person name="Pimenov N.V."/>
            <person name="Frank Y.A."/>
            <person name="Karnachuk O.V."/>
            <person name="Ravin N.V."/>
        </authorList>
    </citation>
    <scope>NUCLEOTIDE SEQUENCE [LARGE SCALE GENOMIC DNA]</scope>
    <source>
        <strain evidence="5">BY5</strain>
    </source>
</reference>
<comment type="catalytic activity">
    <reaction evidence="3">
        <text>[protein]-peptidylproline (omega=180) = [protein]-peptidylproline (omega=0)</text>
        <dbReference type="Rhea" id="RHEA:16237"/>
        <dbReference type="Rhea" id="RHEA-COMP:10747"/>
        <dbReference type="Rhea" id="RHEA-COMP:10748"/>
        <dbReference type="ChEBI" id="CHEBI:83833"/>
        <dbReference type="ChEBI" id="CHEBI:83834"/>
        <dbReference type="EC" id="5.2.1.8"/>
    </reaction>
</comment>
<name>A0A367ZQY9_9BACT</name>
<dbReference type="EC" id="5.2.1.8" evidence="3"/>
<keyword evidence="3" id="KW-0732">Signal</keyword>
<keyword evidence="2 3" id="KW-0413">Isomerase</keyword>
<comment type="caution">
    <text evidence="5">The sequence shown here is derived from an EMBL/GenBank/DDBJ whole genome shotgun (WGS) entry which is preliminary data.</text>
</comment>
<sequence length="180" mass="19188">MVKIALLCALLVPVVLQAAEPAAPALPPDVKLENPDHPVVLLTVPAGQMWIELFPETAPKHVESFLSLIAKGFYNGLTFHRVEPGFVIQGGCPLGNGTGGPGYTLPAEFSTTRKHVKGTLSMARTSDPNSAGSQFFICLDSTPHLDGAYTIFGQVVKGLDIPEKVKKGDVMKIEIITKGK</sequence>
<evidence type="ECO:0000256" key="2">
    <source>
        <dbReference type="ARBA" id="ARBA00023235"/>
    </source>
</evidence>
<dbReference type="SUPFAM" id="SSF50891">
    <property type="entry name" value="Cyclophilin-like"/>
    <property type="match status" value="1"/>
</dbReference>
<dbReference type="InterPro" id="IPR002130">
    <property type="entry name" value="Cyclophilin-type_PPIase_dom"/>
</dbReference>
<dbReference type="PANTHER" id="PTHR45625">
    <property type="entry name" value="PEPTIDYL-PROLYL CIS-TRANS ISOMERASE-RELATED"/>
    <property type="match status" value="1"/>
</dbReference>
<dbReference type="AlphaFoldDB" id="A0A367ZQY9"/>
<dbReference type="CDD" id="cd00317">
    <property type="entry name" value="cyclophilin"/>
    <property type="match status" value="1"/>
</dbReference>
<feature type="domain" description="PPIase cyclophilin-type" evidence="4">
    <location>
        <begin position="45"/>
        <end position="167"/>
    </location>
</feature>
<evidence type="ECO:0000259" key="4">
    <source>
        <dbReference type="PROSITE" id="PS50072"/>
    </source>
</evidence>
<dbReference type="EMBL" id="QOQW01000006">
    <property type="protein sequence ID" value="RCK80466.1"/>
    <property type="molecule type" value="Genomic_DNA"/>
</dbReference>
<dbReference type="InterPro" id="IPR044666">
    <property type="entry name" value="Cyclophilin_A-like"/>
</dbReference>
<comment type="similarity">
    <text evidence="3">Belongs to the cyclophilin-type PPIase family.</text>
</comment>
<evidence type="ECO:0000313" key="5">
    <source>
        <dbReference type="EMBL" id="RCK80466.1"/>
    </source>
</evidence>
<dbReference type="PANTHER" id="PTHR45625:SF4">
    <property type="entry name" value="PEPTIDYLPROLYL ISOMERASE DOMAIN AND WD REPEAT-CONTAINING PROTEIN 1"/>
    <property type="match status" value="1"/>
</dbReference>
<dbReference type="Gene3D" id="2.40.100.10">
    <property type="entry name" value="Cyclophilin-like"/>
    <property type="match status" value="1"/>
</dbReference>
<protein>
    <recommendedName>
        <fullName evidence="3">Peptidyl-prolyl cis-trans isomerase</fullName>
        <shortName evidence="3">PPIase</shortName>
        <ecNumber evidence="3">5.2.1.8</ecNumber>
    </recommendedName>
</protein>
<feature type="signal peptide" evidence="3">
    <location>
        <begin position="1"/>
        <end position="18"/>
    </location>
</feature>
<comment type="function">
    <text evidence="3">PPIases accelerate the folding of proteins. It catalyzes the cis-trans isomerization of proline imidic peptide bonds in oligopeptides.</text>
</comment>
<accession>A0A367ZQY9</accession>
<evidence type="ECO:0000256" key="3">
    <source>
        <dbReference type="RuleBase" id="RU363019"/>
    </source>
</evidence>
<organism evidence="5 6">
    <name type="scientific">Candidatus Ozemobacter sibiricus</name>
    <dbReference type="NCBI Taxonomy" id="2268124"/>
    <lineage>
        <taxon>Bacteria</taxon>
        <taxon>Candidatus Ozemobacteria</taxon>
        <taxon>Candidatus Ozemobacterales</taxon>
        <taxon>Candidatus Ozemobacteraceae</taxon>
        <taxon>Candidatus Ozemobacter</taxon>
    </lineage>
</organism>
<gene>
    <name evidence="5" type="ORF">OZSIB_3212</name>
</gene>
<proteinExistence type="inferred from homology"/>
<keyword evidence="1 3" id="KW-0697">Rotamase</keyword>
<dbReference type="PROSITE" id="PS50072">
    <property type="entry name" value="CSA_PPIASE_2"/>
    <property type="match status" value="1"/>
</dbReference>
<dbReference type="Pfam" id="PF00160">
    <property type="entry name" value="Pro_isomerase"/>
    <property type="match status" value="1"/>
</dbReference>
<evidence type="ECO:0000313" key="6">
    <source>
        <dbReference type="Proteomes" id="UP000252355"/>
    </source>
</evidence>
<dbReference type="GO" id="GO:0003755">
    <property type="term" value="F:peptidyl-prolyl cis-trans isomerase activity"/>
    <property type="evidence" value="ECO:0007669"/>
    <property type="project" value="UniProtKB-UniRule"/>
</dbReference>
<feature type="chain" id="PRO_5016479478" description="Peptidyl-prolyl cis-trans isomerase" evidence="3">
    <location>
        <begin position="19"/>
        <end position="180"/>
    </location>
</feature>
<evidence type="ECO:0000256" key="1">
    <source>
        <dbReference type="ARBA" id="ARBA00023110"/>
    </source>
</evidence>
<dbReference type="InterPro" id="IPR029000">
    <property type="entry name" value="Cyclophilin-like_dom_sf"/>
</dbReference>
<dbReference type="PRINTS" id="PR00153">
    <property type="entry name" value="CSAPPISMRASE"/>
</dbReference>